<dbReference type="RefSeq" id="XP_017992299.1">
    <property type="nucleotide sequence ID" value="XM_018135158.1"/>
</dbReference>
<reference evidence="2 3" key="1">
    <citation type="submission" date="2015-07" db="EMBL/GenBank/DDBJ databases">
        <title>Draft Genome Sequence of Malassezia furfur CBS1878 and Malassezia pachydermatis CBS1879.</title>
        <authorList>
            <person name="Triana S."/>
            <person name="Ohm R."/>
            <person name="Gonzalez A."/>
            <person name="DeCock H."/>
            <person name="Restrepo S."/>
            <person name="Celis A."/>
        </authorList>
    </citation>
    <scope>NUCLEOTIDE SEQUENCE [LARGE SCALE GENOMIC DNA]</scope>
    <source>
        <strain evidence="2 3">CBS 1879</strain>
    </source>
</reference>
<dbReference type="InterPro" id="IPR000408">
    <property type="entry name" value="Reg_chr_condens"/>
</dbReference>
<comment type="caution">
    <text evidence="2">The sequence shown here is derived from an EMBL/GenBank/DDBJ whole genome shotgun (WGS) entry which is preliminary data.</text>
</comment>
<accession>A0A0M8MQA0</accession>
<feature type="repeat" description="RCC1" evidence="1">
    <location>
        <begin position="352"/>
        <end position="403"/>
    </location>
</feature>
<feature type="repeat" description="RCC1" evidence="1">
    <location>
        <begin position="199"/>
        <end position="257"/>
    </location>
</feature>
<dbReference type="Pfam" id="PF13540">
    <property type="entry name" value="RCC1_2"/>
    <property type="match status" value="1"/>
</dbReference>
<dbReference type="InterPro" id="IPR051553">
    <property type="entry name" value="Ran_GTPase-activating"/>
</dbReference>
<dbReference type="OrthoDB" id="5370059at2759"/>
<dbReference type="PANTHER" id="PTHR45982">
    <property type="entry name" value="REGULATOR OF CHROMOSOME CONDENSATION"/>
    <property type="match status" value="1"/>
</dbReference>
<dbReference type="InterPro" id="IPR009091">
    <property type="entry name" value="RCC1/BLIP-II"/>
</dbReference>
<proteinExistence type="predicted"/>
<dbReference type="SUPFAM" id="SSF50985">
    <property type="entry name" value="RCC1/BLIP-II"/>
    <property type="match status" value="1"/>
</dbReference>
<gene>
    <name evidence="2" type="ORF">Malapachy_0642</name>
</gene>
<dbReference type="EMBL" id="LGAV01000003">
    <property type="protein sequence ID" value="KOS14667.1"/>
    <property type="molecule type" value="Genomic_DNA"/>
</dbReference>
<protein>
    <submittedName>
        <fullName evidence="2">Uncharacterized protein</fullName>
    </submittedName>
</protein>
<dbReference type="PANTHER" id="PTHR45982:SF1">
    <property type="entry name" value="REGULATOR OF CHROMOSOME CONDENSATION"/>
    <property type="match status" value="1"/>
</dbReference>
<evidence type="ECO:0000313" key="3">
    <source>
        <dbReference type="Proteomes" id="UP000037751"/>
    </source>
</evidence>
<name>A0A0M8MQA0_9BASI</name>
<dbReference type="VEuPathDB" id="FungiDB:Malapachy_0642"/>
<sequence length="403" mass="42937">MRLYAAGSNSEGQLGVGHTDDMASWTPCEQDDGCAFPPPGWDIQACVCTSSATWALCTHADASARSLYVCGRTAHATYRAFTRVPCKAIGIDAGPDDAQVTMLAASWDCVYIVVRGPEADDIYAYGGSAWGEAGPAHEPGAYATRIPLQIETVAYTSTPLSCESLAQASVRIRAVQAGVRHVVLHVVWESTASHAIVCHGILGWGHARHGQLGPPPPPSSRGMYTRPIAVCLWPPTKSDTTVYLAAGMQHTVLAWATPAHTELWALGQARDGQLALPFPRSDVCPAWAHRFDVDGPAMPLCQWKTTFVWAGAALHACGRASHEQTSGTSLSMAHAQAMAAGSEHCLVRTASGDVYGWGWNEHGNLAHSPDAAALAPRRVWDHRADAGRAQRMWAGNGTSFLVV</sequence>
<dbReference type="AlphaFoldDB" id="A0A0M8MQA0"/>
<organism evidence="2 3">
    <name type="scientific">Malassezia pachydermatis</name>
    <dbReference type="NCBI Taxonomy" id="77020"/>
    <lineage>
        <taxon>Eukaryota</taxon>
        <taxon>Fungi</taxon>
        <taxon>Dikarya</taxon>
        <taxon>Basidiomycota</taxon>
        <taxon>Ustilaginomycotina</taxon>
        <taxon>Malasseziomycetes</taxon>
        <taxon>Malasseziales</taxon>
        <taxon>Malasseziaceae</taxon>
        <taxon>Malassezia</taxon>
    </lineage>
</organism>
<dbReference type="Gene3D" id="2.130.10.30">
    <property type="entry name" value="Regulator of chromosome condensation 1/beta-lactamase-inhibitor protein II"/>
    <property type="match status" value="1"/>
</dbReference>
<dbReference type="Proteomes" id="UP000037751">
    <property type="component" value="Unassembled WGS sequence"/>
</dbReference>
<dbReference type="STRING" id="77020.A0A0M8MQA0"/>
<keyword evidence="3" id="KW-1185">Reference proteome</keyword>
<dbReference type="PROSITE" id="PS50012">
    <property type="entry name" value="RCC1_3"/>
    <property type="match status" value="2"/>
</dbReference>
<evidence type="ECO:0000313" key="2">
    <source>
        <dbReference type="EMBL" id="KOS14667.1"/>
    </source>
</evidence>
<evidence type="ECO:0000256" key="1">
    <source>
        <dbReference type="PROSITE-ProRule" id="PRU00235"/>
    </source>
</evidence>
<dbReference type="GeneID" id="28727033"/>